<dbReference type="KEGG" id="dpx:DAPPUDRAFT_331057"/>
<protein>
    <recommendedName>
        <fullName evidence="3">Retrotransposon gag domain-containing protein</fullName>
    </recommendedName>
</protein>
<sequence length="135" mass="15905">MQALIAVSIFCDRDTSGRFDDWVAHLESALNLGEFEESRKLQLMRTKLYGEAAEEFDTFKLDNPIRARNYSDVKSRLHKLFHSMETRSQRSVEFHNMSREPEENMRRYPNRMRKAFHLAYPISGKLDSATSAWNK</sequence>
<evidence type="ECO:0008006" key="3">
    <source>
        <dbReference type="Google" id="ProtNLM"/>
    </source>
</evidence>
<dbReference type="STRING" id="6669.E9HLD3"/>
<evidence type="ECO:0000313" key="2">
    <source>
        <dbReference type="Proteomes" id="UP000000305"/>
    </source>
</evidence>
<dbReference type="PhylomeDB" id="E9HLD3"/>
<keyword evidence="2" id="KW-1185">Reference proteome</keyword>
<name>E9HLD3_DAPPU</name>
<dbReference type="PANTHER" id="PTHR33223">
    <property type="entry name" value="CCHC-TYPE DOMAIN-CONTAINING PROTEIN"/>
    <property type="match status" value="1"/>
</dbReference>
<gene>
    <name evidence="1" type="ORF">DAPPUDRAFT_331057</name>
</gene>
<proteinExistence type="predicted"/>
<evidence type="ECO:0000313" key="1">
    <source>
        <dbReference type="EMBL" id="EFX67447.1"/>
    </source>
</evidence>
<dbReference type="HOGENOM" id="CLU_1887806_0_0_1"/>
<dbReference type="InParanoid" id="E9HLD3"/>
<dbReference type="PANTHER" id="PTHR33223:SF6">
    <property type="entry name" value="CCHC-TYPE DOMAIN-CONTAINING PROTEIN"/>
    <property type="match status" value="1"/>
</dbReference>
<dbReference type="Proteomes" id="UP000000305">
    <property type="component" value="Unassembled WGS sequence"/>
</dbReference>
<accession>E9HLD3</accession>
<dbReference type="AlphaFoldDB" id="E9HLD3"/>
<dbReference type="EMBL" id="GL732678">
    <property type="protein sequence ID" value="EFX67447.1"/>
    <property type="molecule type" value="Genomic_DNA"/>
</dbReference>
<dbReference type="OrthoDB" id="6389216at2759"/>
<organism evidence="1 2">
    <name type="scientific">Daphnia pulex</name>
    <name type="common">Water flea</name>
    <dbReference type="NCBI Taxonomy" id="6669"/>
    <lineage>
        <taxon>Eukaryota</taxon>
        <taxon>Metazoa</taxon>
        <taxon>Ecdysozoa</taxon>
        <taxon>Arthropoda</taxon>
        <taxon>Crustacea</taxon>
        <taxon>Branchiopoda</taxon>
        <taxon>Diplostraca</taxon>
        <taxon>Cladocera</taxon>
        <taxon>Anomopoda</taxon>
        <taxon>Daphniidae</taxon>
        <taxon>Daphnia</taxon>
    </lineage>
</organism>
<reference evidence="1 2" key="1">
    <citation type="journal article" date="2011" name="Science">
        <title>The ecoresponsive genome of Daphnia pulex.</title>
        <authorList>
            <person name="Colbourne J.K."/>
            <person name="Pfrender M.E."/>
            <person name="Gilbert D."/>
            <person name="Thomas W.K."/>
            <person name="Tucker A."/>
            <person name="Oakley T.H."/>
            <person name="Tokishita S."/>
            <person name="Aerts A."/>
            <person name="Arnold G.J."/>
            <person name="Basu M.K."/>
            <person name="Bauer D.J."/>
            <person name="Caceres C.E."/>
            <person name="Carmel L."/>
            <person name="Casola C."/>
            <person name="Choi J.H."/>
            <person name="Detter J.C."/>
            <person name="Dong Q."/>
            <person name="Dusheyko S."/>
            <person name="Eads B.D."/>
            <person name="Frohlich T."/>
            <person name="Geiler-Samerotte K.A."/>
            <person name="Gerlach D."/>
            <person name="Hatcher P."/>
            <person name="Jogdeo S."/>
            <person name="Krijgsveld J."/>
            <person name="Kriventseva E.V."/>
            <person name="Kultz D."/>
            <person name="Laforsch C."/>
            <person name="Lindquist E."/>
            <person name="Lopez J."/>
            <person name="Manak J.R."/>
            <person name="Muller J."/>
            <person name="Pangilinan J."/>
            <person name="Patwardhan R.P."/>
            <person name="Pitluck S."/>
            <person name="Pritham E.J."/>
            <person name="Rechtsteiner A."/>
            <person name="Rho M."/>
            <person name="Rogozin I.B."/>
            <person name="Sakarya O."/>
            <person name="Salamov A."/>
            <person name="Schaack S."/>
            <person name="Shapiro H."/>
            <person name="Shiga Y."/>
            <person name="Skalitzky C."/>
            <person name="Smith Z."/>
            <person name="Souvorov A."/>
            <person name="Sung W."/>
            <person name="Tang Z."/>
            <person name="Tsuchiya D."/>
            <person name="Tu H."/>
            <person name="Vos H."/>
            <person name="Wang M."/>
            <person name="Wolf Y.I."/>
            <person name="Yamagata H."/>
            <person name="Yamada T."/>
            <person name="Ye Y."/>
            <person name="Shaw J.R."/>
            <person name="Andrews J."/>
            <person name="Crease T.J."/>
            <person name="Tang H."/>
            <person name="Lucas S.M."/>
            <person name="Robertson H.M."/>
            <person name="Bork P."/>
            <person name="Koonin E.V."/>
            <person name="Zdobnov E.M."/>
            <person name="Grigoriev I.V."/>
            <person name="Lynch M."/>
            <person name="Boore J.L."/>
        </authorList>
    </citation>
    <scope>NUCLEOTIDE SEQUENCE [LARGE SCALE GENOMIC DNA]</scope>
</reference>